<organism evidence="2 3">
    <name type="scientific">Sesamum angolense</name>
    <dbReference type="NCBI Taxonomy" id="2727404"/>
    <lineage>
        <taxon>Eukaryota</taxon>
        <taxon>Viridiplantae</taxon>
        <taxon>Streptophyta</taxon>
        <taxon>Embryophyta</taxon>
        <taxon>Tracheophyta</taxon>
        <taxon>Spermatophyta</taxon>
        <taxon>Magnoliopsida</taxon>
        <taxon>eudicotyledons</taxon>
        <taxon>Gunneridae</taxon>
        <taxon>Pentapetalae</taxon>
        <taxon>asterids</taxon>
        <taxon>lamiids</taxon>
        <taxon>Lamiales</taxon>
        <taxon>Pedaliaceae</taxon>
        <taxon>Sesamum</taxon>
    </lineage>
</organism>
<keyword evidence="3" id="KW-1185">Reference proteome</keyword>
<feature type="region of interest" description="Disordered" evidence="1">
    <location>
        <begin position="1"/>
        <end position="22"/>
    </location>
</feature>
<dbReference type="Proteomes" id="UP001289374">
    <property type="component" value="Unassembled WGS sequence"/>
</dbReference>
<dbReference type="EMBL" id="JACGWL010000008">
    <property type="protein sequence ID" value="KAK4397550.1"/>
    <property type="molecule type" value="Genomic_DNA"/>
</dbReference>
<evidence type="ECO:0000256" key="1">
    <source>
        <dbReference type="SAM" id="MobiDB-lite"/>
    </source>
</evidence>
<protein>
    <submittedName>
        <fullName evidence="2">Uncharacterized protein</fullName>
    </submittedName>
</protein>
<dbReference type="PANTHER" id="PTHR46481">
    <property type="entry name" value="ZINC FINGER BED DOMAIN-CONTAINING PROTEIN 4"/>
    <property type="match status" value="1"/>
</dbReference>
<reference evidence="2" key="2">
    <citation type="journal article" date="2024" name="Plant">
        <title>Genomic evolution and insights into agronomic trait innovations of Sesamum species.</title>
        <authorList>
            <person name="Miao H."/>
            <person name="Wang L."/>
            <person name="Qu L."/>
            <person name="Liu H."/>
            <person name="Sun Y."/>
            <person name="Le M."/>
            <person name="Wang Q."/>
            <person name="Wei S."/>
            <person name="Zheng Y."/>
            <person name="Lin W."/>
            <person name="Duan Y."/>
            <person name="Cao H."/>
            <person name="Xiong S."/>
            <person name="Wang X."/>
            <person name="Wei L."/>
            <person name="Li C."/>
            <person name="Ma Q."/>
            <person name="Ju M."/>
            <person name="Zhao R."/>
            <person name="Li G."/>
            <person name="Mu C."/>
            <person name="Tian Q."/>
            <person name="Mei H."/>
            <person name="Zhang T."/>
            <person name="Gao T."/>
            <person name="Zhang H."/>
        </authorList>
    </citation>
    <scope>NUCLEOTIDE SEQUENCE</scope>
    <source>
        <strain evidence="2">K16</strain>
    </source>
</reference>
<sequence>MSKDIADNVEIEETSQDNSKRMRTPEAWNHFKRIKVEEDILYLQPWFNMISKNTLKGDILKIYKDERTKYYNLLEKLKCRFAITTDMWTSSNNNKGFMAMIAHFSDDNWILELHFEVHMFQLYIQHKC</sequence>
<gene>
    <name evidence="2" type="ORF">Sango_1591600</name>
</gene>
<name>A0AAE2BU11_9LAMI</name>
<evidence type="ECO:0000313" key="3">
    <source>
        <dbReference type="Proteomes" id="UP001289374"/>
    </source>
</evidence>
<reference evidence="2" key="1">
    <citation type="submission" date="2020-06" db="EMBL/GenBank/DDBJ databases">
        <authorList>
            <person name="Li T."/>
            <person name="Hu X."/>
            <person name="Zhang T."/>
            <person name="Song X."/>
            <person name="Zhang H."/>
            <person name="Dai N."/>
            <person name="Sheng W."/>
            <person name="Hou X."/>
            <person name="Wei L."/>
        </authorList>
    </citation>
    <scope>NUCLEOTIDE SEQUENCE</scope>
    <source>
        <strain evidence="2">K16</strain>
        <tissue evidence="2">Leaf</tissue>
    </source>
</reference>
<proteinExistence type="predicted"/>
<comment type="caution">
    <text evidence="2">The sequence shown here is derived from an EMBL/GenBank/DDBJ whole genome shotgun (WGS) entry which is preliminary data.</text>
</comment>
<evidence type="ECO:0000313" key="2">
    <source>
        <dbReference type="EMBL" id="KAK4397550.1"/>
    </source>
</evidence>
<dbReference type="InterPro" id="IPR052035">
    <property type="entry name" value="ZnF_BED_domain_contain"/>
</dbReference>
<accession>A0AAE2BU11</accession>
<dbReference type="PANTHER" id="PTHR46481:SF11">
    <property type="entry name" value="ZINC FINGER BED DOMAIN-CONTAINING PROTEIN RICESLEEPER 2-LIKE"/>
    <property type="match status" value="1"/>
</dbReference>
<dbReference type="AlphaFoldDB" id="A0AAE2BU11"/>